<feature type="domain" description="DUF306" evidence="3">
    <location>
        <begin position="48"/>
        <end position="127"/>
    </location>
</feature>
<evidence type="ECO:0000259" key="4">
    <source>
        <dbReference type="Pfam" id="PF18962"/>
    </source>
</evidence>
<protein>
    <submittedName>
        <fullName evidence="5">Putative secreted protein (Por secretion system target)</fullName>
    </submittedName>
</protein>
<feature type="domain" description="Secretion system C-terminal sorting" evidence="4">
    <location>
        <begin position="156"/>
        <end position="223"/>
    </location>
</feature>
<feature type="signal peptide" evidence="2">
    <location>
        <begin position="1"/>
        <end position="19"/>
    </location>
</feature>
<dbReference type="Pfam" id="PF18962">
    <property type="entry name" value="Por_Secre_tail"/>
    <property type="match status" value="1"/>
</dbReference>
<evidence type="ECO:0000256" key="2">
    <source>
        <dbReference type="SAM" id="SignalP"/>
    </source>
</evidence>
<dbReference type="OrthoDB" id="1433593at2"/>
<dbReference type="InterPro" id="IPR026444">
    <property type="entry name" value="Secre_tail"/>
</dbReference>
<dbReference type="InterPro" id="IPR005184">
    <property type="entry name" value="DUF306_Meta_HslJ"/>
</dbReference>
<evidence type="ECO:0000259" key="3">
    <source>
        <dbReference type="Pfam" id="PF03724"/>
    </source>
</evidence>
<comment type="caution">
    <text evidence="5">The sequence shown here is derived from an EMBL/GenBank/DDBJ whole genome shotgun (WGS) entry which is preliminary data.</text>
</comment>
<dbReference type="AlphaFoldDB" id="A0A3L9Z066"/>
<evidence type="ECO:0000256" key="1">
    <source>
        <dbReference type="ARBA" id="ARBA00022729"/>
    </source>
</evidence>
<keyword evidence="6" id="KW-1185">Reference proteome</keyword>
<evidence type="ECO:0000313" key="6">
    <source>
        <dbReference type="Proteomes" id="UP000271339"/>
    </source>
</evidence>
<gene>
    <name evidence="5" type="ORF">BXY75_0653</name>
</gene>
<dbReference type="Proteomes" id="UP000271339">
    <property type="component" value="Unassembled WGS sequence"/>
</dbReference>
<proteinExistence type="predicted"/>
<keyword evidence="1 2" id="KW-0732">Signal</keyword>
<dbReference type="NCBIfam" id="TIGR04183">
    <property type="entry name" value="Por_Secre_tail"/>
    <property type="match status" value="1"/>
</dbReference>
<evidence type="ECO:0000313" key="5">
    <source>
        <dbReference type="EMBL" id="RMA66233.1"/>
    </source>
</evidence>
<dbReference type="EMBL" id="REFC01000011">
    <property type="protein sequence ID" value="RMA66233.1"/>
    <property type="molecule type" value="Genomic_DNA"/>
</dbReference>
<accession>A0A3L9Z066</accession>
<sequence>MKKLLLLSFCVLISGQSFAQDPDLYRTWYLYEVQLTDLDDLYIVSEIDPPITPTLTITESLSFSGTMACNTFEGTYAYQNFELSETGLTRTSDDCENSTHAMFENNYYDFLHWYAFQINPDSNGLVLYCSTPLFGHAIFKDYPLSVDANSIVKFKMYPNPVSETLFISWENLQIENLSVYNLSGQTVLIENQKVEELNVSSLSAGLYFIEITSEAGKQMQKFVKH</sequence>
<reference evidence="5 6" key="1">
    <citation type="submission" date="2018-10" db="EMBL/GenBank/DDBJ databases">
        <title>Genomic Encyclopedia of Archaeal and Bacterial Type Strains, Phase II (KMG-II): from individual species to whole genera.</title>
        <authorList>
            <person name="Goeker M."/>
        </authorList>
    </citation>
    <scope>NUCLEOTIDE SEQUENCE [LARGE SCALE GENOMIC DNA]</scope>
    <source>
        <strain evidence="5 6">DSM 23424</strain>
    </source>
</reference>
<dbReference type="RefSeq" id="WP_121906241.1">
    <property type="nucleotide sequence ID" value="NZ_REFC01000011.1"/>
</dbReference>
<dbReference type="InterPro" id="IPR038670">
    <property type="entry name" value="HslJ-like_sf"/>
</dbReference>
<organism evidence="5 6">
    <name type="scientific">Ulvibacter antarcticus</name>
    <dbReference type="NCBI Taxonomy" id="442714"/>
    <lineage>
        <taxon>Bacteria</taxon>
        <taxon>Pseudomonadati</taxon>
        <taxon>Bacteroidota</taxon>
        <taxon>Flavobacteriia</taxon>
        <taxon>Flavobacteriales</taxon>
        <taxon>Flavobacteriaceae</taxon>
        <taxon>Ulvibacter</taxon>
    </lineage>
</organism>
<dbReference type="Pfam" id="PF03724">
    <property type="entry name" value="META"/>
    <property type="match status" value="1"/>
</dbReference>
<dbReference type="Gene3D" id="2.40.128.270">
    <property type="match status" value="1"/>
</dbReference>
<feature type="chain" id="PRO_5018118548" evidence="2">
    <location>
        <begin position="20"/>
        <end position="225"/>
    </location>
</feature>
<name>A0A3L9Z066_9FLAO</name>